<feature type="compositionally biased region" description="Low complexity" evidence="1">
    <location>
        <begin position="263"/>
        <end position="273"/>
    </location>
</feature>
<comment type="caution">
    <text evidence="3">The sequence shown here is derived from an EMBL/GenBank/DDBJ whole genome shotgun (WGS) entry which is preliminary data.</text>
</comment>
<dbReference type="OrthoDB" id="5180791at2"/>
<dbReference type="Pfam" id="PF11268">
    <property type="entry name" value="DUF3071"/>
    <property type="match status" value="1"/>
</dbReference>
<feature type="compositionally biased region" description="Polar residues" evidence="1">
    <location>
        <begin position="220"/>
        <end position="239"/>
    </location>
</feature>
<organism evidence="3 4">
    <name type="scientific">Bifidobacterium simiarum</name>
    <dbReference type="NCBI Taxonomy" id="2045441"/>
    <lineage>
        <taxon>Bacteria</taxon>
        <taxon>Bacillati</taxon>
        <taxon>Actinomycetota</taxon>
        <taxon>Actinomycetes</taxon>
        <taxon>Bifidobacteriales</taxon>
        <taxon>Bifidobacteriaceae</taxon>
        <taxon>Bifidobacterium</taxon>
    </lineage>
</organism>
<dbReference type="Proteomes" id="UP000231451">
    <property type="component" value="Unassembled WGS sequence"/>
</dbReference>
<dbReference type="RefSeq" id="WP_100512102.1">
    <property type="nucleotide sequence ID" value="NZ_JAFEJQ010000001.1"/>
</dbReference>
<name>A0A2M9HHE3_9BIFI</name>
<evidence type="ECO:0000259" key="2">
    <source>
        <dbReference type="Pfam" id="PF11268"/>
    </source>
</evidence>
<gene>
    <name evidence="3" type="ORF">CSQ87_01605</name>
</gene>
<dbReference type="EMBL" id="PEBK01000001">
    <property type="protein sequence ID" value="PJM76235.1"/>
    <property type="molecule type" value="Genomic_DNA"/>
</dbReference>
<dbReference type="InterPro" id="IPR047682">
    <property type="entry name" value="SepH-like"/>
</dbReference>
<reference evidence="3 4" key="1">
    <citation type="submission" date="2017-10" db="EMBL/GenBank/DDBJ databases">
        <title>Draft genome sequences of strains TRE 1, TRE 9, TRE H and TRI 7, isolated from tamarins, belonging to four potential novel Bifidobacterium species.</title>
        <authorList>
            <person name="Mattarelli P."/>
            <person name="Modesto M."/>
            <person name="Puglisi E."/>
            <person name="Morelli L."/>
            <person name="Spezio C."/>
            <person name="Bonetti A."/>
            <person name="Sandri C."/>
        </authorList>
    </citation>
    <scope>NUCLEOTIDE SEQUENCE [LARGE SCALE GENOMIC DNA]</scope>
    <source>
        <strain evidence="4">TRI7</strain>
    </source>
</reference>
<accession>A0A2M9HHE3</accession>
<dbReference type="AlphaFoldDB" id="A0A2M9HHE3"/>
<dbReference type="InterPro" id="IPR021421">
    <property type="entry name" value="DUF3071"/>
</dbReference>
<evidence type="ECO:0000313" key="4">
    <source>
        <dbReference type="Proteomes" id="UP000231451"/>
    </source>
</evidence>
<proteinExistence type="predicted"/>
<sequence length="378" mass="40532">MSNETLKVAHFEHVSSSGDLIFSADGRRFVVRVDDRLEQGILESRQIREENEGAPDPQASVTIPISTIQSLIRAGFSTTEVSEQYAVSEALVRRFARPVETEKKYAVEQFLSARAPGVSRRNVSDMIESSLASARLTTDSLQWKATRHGREPWHIHASFAAAGRTLKAEWAWDMRDNSVTPLNSLASKLLKASALSGDDDFLENRFGPFPMIPDAGTPVSEFSTPTVQNVDNMGDSPSSAGRDGRSETAGSDNAGSSDTPVSGTTGADGAGAAQNVGGEDRPGSGAAWVYGTGSSSRKTDRTRSDPSDASDANAGKEHTANAADGTDPDRTVPEPLVRPDQIAEHNRSGQSSSGQDDKPRRKSRRSAVPSWDEILFGE</sequence>
<evidence type="ECO:0000256" key="1">
    <source>
        <dbReference type="SAM" id="MobiDB-lite"/>
    </source>
</evidence>
<keyword evidence="4" id="KW-1185">Reference proteome</keyword>
<feature type="domain" description="DUF3071" evidence="2">
    <location>
        <begin position="11"/>
        <end position="172"/>
    </location>
</feature>
<feature type="compositionally biased region" description="Basic and acidic residues" evidence="1">
    <location>
        <begin position="297"/>
        <end position="306"/>
    </location>
</feature>
<dbReference type="NCBIfam" id="NF040712">
    <property type="entry name" value="SepH"/>
    <property type="match status" value="1"/>
</dbReference>
<feature type="region of interest" description="Disordered" evidence="1">
    <location>
        <begin position="212"/>
        <end position="378"/>
    </location>
</feature>
<feature type="compositionally biased region" description="Polar residues" evidence="1">
    <location>
        <begin position="248"/>
        <end position="262"/>
    </location>
</feature>
<protein>
    <recommendedName>
        <fullName evidence="2">DUF3071 domain-containing protein</fullName>
    </recommendedName>
</protein>
<evidence type="ECO:0000313" key="3">
    <source>
        <dbReference type="EMBL" id="PJM76235.1"/>
    </source>
</evidence>